<dbReference type="InterPro" id="IPR001810">
    <property type="entry name" value="F-box_dom"/>
</dbReference>
<protein>
    <recommendedName>
        <fullName evidence="1">F-box domain-containing protein</fullName>
    </recommendedName>
</protein>
<dbReference type="EMBL" id="KB007791">
    <property type="protein sequence ID" value="ELR25750.1"/>
    <property type="molecule type" value="Genomic_DNA"/>
</dbReference>
<gene>
    <name evidence="2" type="ORF">ACA1_019020</name>
</gene>
<evidence type="ECO:0000313" key="3">
    <source>
        <dbReference type="Proteomes" id="UP000011083"/>
    </source>
</evidence>
<feature type="domain" description="F-box" evidence="1">
    <location>
        <begin position="1"/>
        <end position="29"/>
    </location>
</feature>
<proteinExistence type="predicted"/>
<dbReference type="AlphaFoldDB" id="L8HKL3"/>
<dbReference type="RefSeq" id="XP_004358314.1">
    <property type="nucleotide sequence ID" value="XM_004358257.1"/>
</dbReference>
<keyword evidence="3" id="KW-1185">Reference proteome</keyword>
<evidence type="ECO:0000313" key="2">
    <source>
        <dbReference type="EMBL" id="ELR25750.1"/>
    </source>
</evidence>
<dbReference type="InterPro" id="IPR035905">
    <property type="entry name" value="Barstar-like_sf"/>
</dbReference>
<dbReference type="Pfam" id="PF01337">
    <property type="entry name" value="Barstar"/>
    <property type="match status" value="1"/>
</dbReference>
<reference evidence="2 3" key="1">
    <citation type="journal article" date="2013" name="Genome Biol.">
        <title>Genome of Acanthamoeba castellanii highlights extensive lateral gene transfer and early evolution of tyrosine kinase signaling.</title>
        <authorList>
            <person name="Clarke M."/>
            <person name="Lohan A.J."/>
            <person name="Liu B."/>
            <person name="Lagkouvardos I."/>
            <person name="Roy S."/>
            <person name="Zafar N."/>
            <person name="Bertelli C."/>
            <person name="Schilde C."/>
            <person name="Kianianmomeni A."/>
            <person name="Burglin T.R."/>
            <person name="Frech C."/>
            <person name="Turcotte B."/>
            <person name="Kopec K.O."/>
            <person name="Synnott J.M."/>
            <person name="Choo C."/>
            <person name="Paponov I."/>
            <person name="Finkler A."/>
            <person name="Soon Heng Tan C."/>
            <person name="Hutchins A.P."/>
            <person name="Weinmeier T."/>
            <person name="Rattei T."/>
            <person name="Chu J.S."/>
            <person name="Gimenez G."/>
            <person name="Irimia M."/>
            <person name="Rigden D.J."/>
            <person name="Fitzpatrick D.A."/>
            <person name="Lorenzo-Morales J."/>
            <person name="Bateman A."/>
            <person name="Chiu C.H."/>
            <person name="Tang P."/>
            <person name="Hegemann P."/>
            <person name="Fromm H."/>
            <person name="Raoult D."/>
            <person name="Greub G."/>
            <person name="Miranda-Saavedra D."/>
            <person name="Chen N."/>
            <person name="Nash P."/>
            <person name="Ginger M.L."/>
            <person name="Horn M."/>
            <person name="Schaap P."/>
            <person name="Caler L."/>
            <person name="Loftus B."/>
        </authorList>
    </citation>
    <scope>NUCLEOTIDE SEQUENCE [LARGE SCALE GENOMIC DNA]</scope>
    <source>
        <strain evidence="2 3">Neff</strain>
    </source>
</reference>
<accession>L8HKL3</accession>
<dbReference type="KEGG" id="acan:ACA1_019020"/>
<dbReference type="GeneID" id="14926820"/>
<dbReference type="PROSITE" id="PS50181">
    <property type="entry name" value="FBOX"/>
    <property type="match status" value="1"/>
</dbReference>
<evidence type="ECO:0000259" key="1">
    <source>
        <dbReference type="PROSITE" id="PS50181"/>
    </source>
</evidence>
<dbReference type="SUPFAM" id="SSF52038">
    <property type="entry name" value="Barstar-related"/>
    <property type="match status" value="1"/>
</dbReference>
<dbReference type="VEuPathDB" id="AmoebaDB:ACA1_019020"/>
<sequence>MEVPAEVLAAVFEFLPERELLLGAALVCRPGRRPGSGDRPIYVPASPRAETCEPAEVDWAQSFRLMVHLRKALAANAALLLSEEHKARFVIDELRGRCAKEQEEVLVCDLAGVTAKSAAAAAAGESVKQRFHSAVKEAFRFPDHYGHNLDALNDCLGDLDCDAAHPLVLANITADVVADPDTRWPVVLEILDEVLNLAEKADEPTKLVLWFTPEAARLQAGQQDELPFGTWA</sequence>
<dbReference type="Proteomes" id="UP000011083">
    <property type="component" value="Unassembled WGS sequence"/>
</dbReference>
<dbReference type="InterPro" id="IPR000468">
    <property type="entry name" value="Barstar"/>
</dbReference>
<dbReference type="Gene3D" id="3.30.370.10">
    <property type="entry name" value="Barstar-like"/>
    <property type="match status" value="1"/>
</dbReference>
<name>L8HKL3_ACACF</name>
<organism evidence="2 3">
    <name type="scientific">Acanthamoeba castellanii (strain ATCC 30010 / Neff)</name>
    <dbReference type="NCBI Taxonomy" id="1257118"/>
    <lineage>
        <taxon>Eukaryota</taxon>
        <taxon>Amoebozoa</taxon>
        <taxon>Discosea</taxon>
        <taxon>Longamoebia</taxon>
        <taxon>Centramoebida</taxon>
        <taxon>Acanthamoebidae</taxon>
        <taxon>Acanthamoeba</taxon>
    </lineage>
</organism>